<name>A0ABN8YQS1_RANTA</name>
<keyword evidence="3" id="KW-1185">Reference proteome</keyword>
<sequence>MWSSTRTGVTSQSDPGHCQASVVGGRSWKSRLVEDHSQRWVSPARSWRLYCAGKGLQETRSAARPGPVQWSRRPRELLHPPCLSREDGGKSSLAIRGEGVVTPSPSFQLKTSEMLLRALQAPCTETRLFGTRRAGRDLPSANGTYSWPQTAQKRNSPSCGDTAVLQVCTWSRAGPSQPSGRGASLPPSPGHRCPYFLVPTADPTKASRSQSFSLLAQATCHSQQQSPSCGRPRVNKGSARAPLHQPLWESRAKPFRALHGSSPLSGGSVQRLQGPAAHIIRAESPETKMTSEGEAGDTLLWVQLLLLLQPPRNAAVSSGL</sequence>
<evidence type="ECO:0000313" key="3">
    <source>
        <dbReference type="Proteomes" id="UP001176941"/>
    </source>
</evidence>
<gene>
    <name evidence="2" type="ORF">MRATA1EN1_LOCUS12875</name>
</gene>
<evidence type="ECO:0000256" key="1">
    <source>
        <dbReference type="SAM" id="MobiDB-lite"/>
    </source>
</evidence>
<feature type="region of interest" description="Disordered" evidence="1">
    <location>
        <begin position="134"/>
        <end position="158"/>
    </location>
</feature>
<feature type="compositionally biased region" description="Polar residues" evidence="1">
    <location>
        <begin position="1"/>
        <end position="14"/>
    </location>
</feature>
<feature type="region of interest" description="Disordered" evidence="1">
    <location>
        <begin position="1"/>
        <end position="20"/>
    </location>
</feature>
<feature type="compositionally biased region" description="Polar residues" evidence="1">
    <location>
        <begin position="141"/>
        <end position="158"/>
    </location>
</feature>
<dbReference type="EMBL" id="OX459957">
    <property type="protein sequence ID" value="CAI9163913.1"/>
    <property type="molecule type" value="Genomic_DNA"/>
</dbReference>
<protein>
    <submittedName>
        <fullName evidence="2">Uncharacterized protein</fullName>
    </submittedName>
</protein>
<proteinExistence type="predicted"/>
<accession>A0ABN8YQS1</accession>
<reference evidence="2" key="1">
    <citation type="submission" date="2023-04" db="EMBL/GenBank/DDBJ databases">
        <authorList>
            <consortium name="ELIXIR-Norway"/>
        </authorList>
    </citation>
    <scope>NUCLEOTIDE SEQUENCE [LARGE SCALE GENOMIC DNA]</scope>
</reference>
<evidence type="ECO:0000313" key="2">
    <source>
        <dbReference type="EMBL" id="CAI9163913.1"/>
    </source>
</evidence>
<organism evidence="2 3">
    <name type="scientific">Rangifer tarandus platyrhynchus</name>
    <name type="common">Svalbard reindeer</name>
    <dbReference type="NCBI Taxonomy" id="3082113"/>
    <lineage>
        <taxon>Eukaryota</taxon>
        <taxon>Metazoa</taxon>
        <taxon>Chordata</taxon>
        <taxon>Craniata</taxon>
        <taxon>Vertebrata</taxon>
        <taxon>Euteleostomi</taxon>
        <taxon>Mammalia</taxon>
        <taxon>Eutheria</taxon>
        <taxon>Laurasiatheria</taxon>
        <taxon>Artiodactyla</taxon>
        <taxon>Ruminantia</taxon>
        <taxon>Pecora</taxon>
        <taxon>Cervidae</taxon>
        <taxon>Odocoileinae</taxon>
        <taxon>Rangifer</taxon>
    </lineage>
</organism>
<dbReference type="Proteomes" id="UP001176941">
    <property type="component" value="Chromosome 21"/>
</dbReference>